<organism evidence="3 4">
    <name type="scientific">Trypanosoma brucei equiperdum</name>
    <dbReference type="NCBI Taxonomy" id="630700"/>
    <lineage>
        <taxon>Eukaryota</taxon>
        <taxon>Discoba</taxon>
        <taxon>Euglenozoa</taxon>
        <taxon>Kinetoplastea</taxon>
        <taxon>Metakinetoplastina</taxon>
        <taxon>Trypanosomatida</taxon>
        <taxon>Trypanosomatidae</taxon>
        <taxon>Trypanosoma</taxon>
    </lineage>
</organism>
<evidence type="ECO:0000313" key="4">
    <source>
        <dbReference type="Proteomes" id="UP000266743"/>
    </source>
</evidence>
<dbReference type="InterPro" id="IPR020708">
    <property type="entry name" value="DNA-dir_RNA_polK_14-18kDa_CS"/>
</dbReference>
<name>A0A3L6KT87_9TRYP</name>
<dbReference type="InterPro" id="IPR036161">
    <property type="entry name" value="RPB6/omega-like_sf"/>
</dbReference>
<dbReference type="GO" id="GO:0042797">
    <property type="term" value="P:tRNA transcription by RNA polymerase III"/>
    <property type="evidence" value="ECO:0007669"/>
    <property type="project" value="TreeGrafter"/>
</dbReference>
<dbReference type="GO" id="GO:0005736">
    <property type="term" value="C:RNA polymerase I complex"/>
    <property type="evidence" value="ECO:0007669"/>
    <property type="project" value="TreeGrafter"/>
</dbReference>
<comment type="caution">
    <text evidence="3">The sequence shown here is derived from an EMBL/GenBank/DDBJ whole genome shotgun (WGS) entry which is preliminary data.</text>
</comment>
<dbReference type="SUPFAM" id="SSF63562">
    <property type="entry name" value="RPB6/omega subunit-like"/>
    <property type="match status" value="1"/>
</dbReference>
<evidence type="ECO:0000256" key="2">
    <source>
        <dbReference type="ARBA" id="ARBA00023163"/>
    </source>
</evidence>
<dbReference type="EMBL" id="QSBY01000011">
    <property type="protein sequence ID" value="RHW67632.1"/>
    <property type="molecule type" value="Genomic_DNA"/>
</dbReference>
<keyword evidence="1 3" id="KW-0240">DNA-directed RNA polymerase</keyword>
<dbReference type="AlphaFoldDB" id="A0A3L6KT87"/>
<dbReference type="Gene3D" id="3.90.940.10">
    <property type="match status" value="1"/>
</dbReference>
<evidence type="ECO:0000313" key="3">
    <source>
        <dbReference type="EMBL" id="RHW67632.1"/>
    </source>
</evidence>
<proteinExistence type="predicted"/>
<evidence type="ECO:0000256" key="1">
    <source>
        <dbReference type="ARBA" id="ARBA00022478"/>
    </source>
</evidence>
<dbReference type="GO" id="GO:0003899">
    <property type="term" value="F:DNA-directed RNA polymerase activity"/>
    <property type="evidence" value="ECO:0007669"/>
    <property type="project" value="InterPro"/>
</dbReference>
<dbReference type="GO" id="GO:0005666">
    <property type="term" value="C:RNA polymerase III complex"/>
    <property type="evidence" value="ECO:0007669"/>
    <property type="project" value="TreeGrafter"/>
</dbReference>
<sequence length="131" mass="14498">MIQSDIVPYVGEMGDVPDALRITPLKDRKSSVYLTKYEVARIIGERARQIVNGTSVLLESQNGCGTGNSLELAEGCADPFAASVDPIHITKLELLQGRIPMIVRRTWPDGRTENIPVNELKVDKMLLDVQH</sequence>
<dbReference type="PANTHER" id="PTHR47227:SF3">
    <property type="entry name" value="RNA POLYMERASE SUBUNIT, PUTATIVE-RELATED"/>
    <property type="match status" value="1"/>
</dbReference>
<dbReference type="GO" id="GO:0006366">
    <property type="term" value="P:transcription by RNA polymerase II"/>
    <property type="evidence" value="ECO:0007669"/>
    <property type="project" value="TreeGrafter"/>
</dbReference>
<dbReference type="InterPro" id="IPR006110">
    <property type="entry name" value="Pol_omega/Rpo6/RPB6"/>
</dbReference>
<dbReference type="GO" id="GO:0006360">
    <property type="term" value="P:transcription by RNA polymerase I"/>
    <property type="evidence" value="ECO:0007669"/>
    <property type="project" value="TreeGrafter"/>
</dbReference>
<gene>
    <name evidence="3" type="primary">RPB6z</name>
    <name evidence="3" type="ORF">DPX39_110005800</name>
</gene>
<protein>
    <submittedName>
        <fullName evidence="3">DNA-directed RNA polymerase I subunit</fullName>
    </submittedName>
</protein>
<reference evidence="3 4" key="1">
    <citation type="submission" date="2018-09" db="EMBL/GenBank/DDBJ databases">
        <title>whole genome sequence of T. equiperdum IVM-t1 strain.</title>
        <authorList>
            <person name="Suganuma K."/>
        </authorList>
    </citation>
    <scope>NUCLEOTIDE SEQUENCE [LARGE SCALE GENOMIC DNA]</scope>
    <source>
        <strain evidence="3 4">IVM-t1</strain>
    </source>
</reference>
<dbReference type="GO" id="GO:0003677">
    <property type="term" value="F:DNA binding"/>
    <property type="evidence" value="ECO:0007669"/>
    <property type="project" value="InterPro"/>
</dbReference>
<keyword evidence="2" id="KW-0804">Transcription</keyword>
<dbReference type="PROSITE" id="PS01111">
    <property type="entry name" value="RNA_POL_K_14KD"/>
    <property type="match status" value="1"/>
</dbReference>
<dbReference type="PANTHER" id="PTHR47227">
    <property type="entry name" value="DNA-DIRECTED RNA POLYMERASE SUBUNIT K"/>
    <property type="match status" value="1"/>
</dbReference>
<dbReference type="Proteomes" id="UP000266743">
    <property type="component" value="Chromosome 11"/>
</dbReference>
<dbReference type="GO" id="GO:0005665">
    <property type="term" value="C:RNA polymerase II, core complex"/>
    <property type="evidence" value="ECO:0007669"/>
    <property type="project" value="TreeGrafter"/>
</dbReference>
<accession>A0A3L6KT87</accession>
<dbReference type="Pfam" id="PF01192">
    <property type="entry name" value="RNA_pol_Rpb6"/>
    <property type="match status" value="1"/>
</dbReference>